<evidence type="ECO:0000256" key="1">
    <source>
        <dbReference type="SAM" id="MobiDB-lite"/>
    </source>
</evidence>
<protein>
    <submittedName>
        <fullName evidence="2">Uncharacterized protein</fullName>
    </submittedName>
</protein>
<gene>
    <name evidence="2" type="ORF">AB8Z38_03100</name>
</gene>
<dbReference type="EMBL" id="CP165734">
    <property type="protein sequence ID" value="XDV58524.1"/>
    <property type="molecule type" value="Genomic_DNA"/>
</dbReference>
<evidence type="ECO:0000313" key="2">
    <source>
        <dbReference type="EMBL" id="XDV58524.1"/>
    </source>
</evidence>
<dbReference type="AlphaFoldDB" id="A0AB39XMW4"/>
<organism evidence="2">
    <name type="scientific">Bradyrhizobium sp. LLZ17</name>
    <dbReference type="NCBI Taxonomy" id="3239388"/>
    <lineage>
        <taxon>Bacteria</taxon>
        <taxon>Pseudomonadati</taxon>
        <taxon>Pseudomonadota</taxon>
        <taxon>Alphaproteobacteria</taxon>
        <taxon>Hyphomicrobiales</taxon>
        <taxon>Nitrobacteraceae</taxon>
        <taxon>Bradyrhizobium</taxon>
    </lineage>
</organism>
<accession>A0AB39XMW4</accession>
<proteinExistence type="predicted"/>
<feature type="region of interest" description="Disordered" evidence="1">
    <location>
        <begin position="146"/>
        <end position="179"/>
    </location>
</feature>
<dbReference type="RefSeq" id="WP_369723087.1">
    <property type="nucleotide sequence ID" value="NZ_CP165734.1"/>
</dbReference>
<sequence length="208" mass="23845">MTRPAPHIVKAKLHEIDVRNASDRRKRDREPFSVAAARPNEIQRILADRYGRELPDDDAGRDDAFVMVNALAWRPNAQRRIPSWLSLWAPWMPADEVQALTAKLIAKPYRWGPDTIGKRLNLMDVDRTRLKITTIGGVDVGKAERLARRKQRARQREEQRRRANGSKTRAEYEAQSVSRSKPWEALGMSRARWYRLGKPAAETSPCAA</sequence>
<dbReference type="GO" id="GO:0006355">
    <property type="term" value="P:regulation of DNA-templated transcription"/>
    <property type="evidence" value="ECO:0007669"/>
    <property type="project" value="InterPro"/>
</dbReference>
<dbReference type="Gene3D" id="1.10.1220.10">
    <property type="entry name" value="Met repressor-like"/>
    <property type="match status" value="1"/>
</dbReference>
<name>A0AB39XMW4_9BRAD</name>
<dbReference type="InterPro" id="IPR013321">
    <property type="entry name" value="Arc_rbn_hlx_hlx"/>
</dbReference>
<reference evidence="2" key="1">
    <citation type="submission" date="2024-08" db="EMBL/GenBank/DDBJ databases">
        <authorList>
            <person name="Chaddad Z."/>
            <person name="Lamrabet M."/>
            <person name="Bouhnik O."/>
            <person name="Alami S."/>
            <person name="Wipf D."/>
            <person name="Courty P.E."/>
            <person name="Missbah El Idrissi M."/>
        </authorList>
    </citation>
    <scope>NUCLEOTIDE SEQUENCE</scope>
    <source>
        <strain evidence="2">LLZ17</strain>
    </source>
</reference>